<dbReference type="InterPro" id="IPR036055">
    <property type="entry name" value="LDL_receptor-like_sf"/>
</dbReference>
<dbReference type="PROSITE" id="PS50068">
    <property type="entry name" value="LDLRA_2"/>
    <property type="match status" value="1"/>
</dbReference>
<accession>A0A8J2RAG5</accession>
<dbReference type="Gene3D" id="2.40.128.620">
    <property type="match status" value="1"/>
</dbReference>
<sequence>MEASPKVANETPILMIMEPIMAFVCGLCFFANQDTNILAGDEADLQKDDLKLIYLLLTANYQLRHLVLYTKKTAYASSLLCGRTKEVEVGNNVGAGAALALTLLRPQAATTTGPCQLKLNAPDAAAFTVRLIDVKESLSDWEWSQYEGPGARKWSGRSAPAQDAVDDNTRISVTNNTDSCKLLVYISETKTPIWRLSLCGGNAAAVAAKAGTKLLPPKIKLVWTPPTTTNHNTEKLRLVVTAVNSGAVCNNESQFVCGVTSLCISSYLVCDGVKHCPGGEDEDGKACSHRRDSPLLEMLRRFAARNQEFLGLDQPDGVTKPSVIMKITEGEQKQNAFMEFAAALKPYGPWSYLVVGMLVCATILMFCLAWECCCKRSKPSDTPINIPASCIDLSPTVTVTASSQQLFEPAPSPPEYEPPPSYSSLFPRAYKSSPSPVPHCSHQEPD</sequence>
<dbReference type="Proteomes" id="UP000789524">
    <property type="component" value="Unassembled WGS sequence"/>
</dbReference>
<keyword evidence="4" id="KW-1133">Transmembrane helix</keyword>
<dbReference type="InterPro" id="IPR023415">
    <property type="entry name" value="LDLR_class-A_CS"/>
</dbReference>
<feature type="transmembrane region" description="Helical" evidence="4">
    <location>
        <begin position="350"/>
        <end position="370"/>
    </location>
</feature>
<comment type="caution">
    <text evidence="5">The sequence shown here is derived from an EMBL/GenBank/DDBJ whole genome shotgun (WGS) entry which is preliminary data.</text>
</comment>
<evidence type="ECO:0000256" key="2">
    <source>
        <dbReference type="PROSITE-ProRule" id="PRU00124"/>
    </source>
</evidence>
<evidence type="ECO:0000313" key="5">
    <source>
        <dbReference type="EMBL" id="CAG9575482.1"/>
    </source>
</evidence>
<keyword evidence="4" id="KW-0812">Transmembrane</keyword>
<dbReference type="AlphaFoldDB" id="A0A8J2RAG5"/>
<feature type="compositionally biased region" description="Pro residues" evidence="3">
    <location>
        <begin position="410"/>
        <end position="421"/>
    </location>
</feature>
<keyword evidence="1" id="KW-1015">Disulfide bond</keyword>
<dbReference type="InterPro" id="IPR002172">
    <property type="entry name" value="LDrepeatLR_classA_rpt"/>
</dbReference>
<gene>
    <name evidence="5" type="ORF">DCHRY22_LOCUS11367</name>
</gene>
<keyword evidence="6" id="KW-1185">Reference proteome</keyword>
<dbReference type="CDD" id="cd00112">
    <property type="entry name" value="LDLa"/>
    <property type="match status" value="1"/>
</dbReference>
<evidence type="ECO:0000256" key="3">
    <source>
        <dbReference type="SAM" id="MobiDB-lite"/>
    </source>
</evidence>
<proteinExistence type="predicted"/>
<dbReference type="Pfam" id="PF00057">
    <property type="entry name" value="Ldl_recept_a"/>
    <property type="match status" value="1"/>
</dbReference>
<dbReference type="OrthoDB" id="8187887at2759"/>
<keyword evidence="4" id="KW-0472">Membrane</keyword>
<dbReference type="PROSITE" id="PS01209">
    <property type="entry name" value="LDLRA_1"/>
    <property type="match status" value="1"/>
</dbReference>
<dbReference type="EMBL" id="CAKASE010000074">
    <property type="protein sequence ID" value="CAG9575482.1"/>
    <property type="molecule type" value="Genomic_DNA"/>
</dbReference>
<evidence type="ECO:0000256" key="1">
    <source>
        <dbReference type="ARBA" id="ARBA00023157"/>
    </source>
</evidence>
<protein>
    <submittedName>
        <fullName evidence="5">(African queen) hypothetical protein</fullName>
    </submittedName>
</protein>
<comment type="caution">
    <text evidence="2">Lacks conserved residue(s) required for the propagation of feature annotation.</text>
</comment>
<dbReference type="SUPFAM" id="SSF57424">
    <property type="entry name" value="LDL receptor-like module"/>
    <property type="match status" value="1"/>
</dbReference>
<evidence type="ECO:0000313" key="6">
    <source>
        <dbReference type="Proteomes" id="UP000789524"/>
    </source>
</evidence>
<feature type="region of interest" description="Disordered" evidence="3">
    <location>
        <begin position="402"/>
        <end position="446"/>
    </location>
</feature>
<name>A0A8J2RAG5_9NEOP</name>
<evidence type="ECO:0000256" key="4">
    <source>
        <dbReference type="SAM" id="Phobius"/>
    </source>
</evidence>
<organism evidence="5 6">
    <name type="scientific">Danaus chrysippus</name>
    <name type="common">African queen</name>
    <dbReference type="NCBI Taxonomy" id="151541"/>
    <lineage>
        <taxon>Eukaryota</taxon>
        <taxon>Metazoa</taxon>
        <taxon>Ecdysozoa</taxon>
        <taxon>Arthropoda</taxon>
        <taxon>Hexapoda</taxon>
        <taxon>Insecta</taxon>
        <taxon>Pterygota</taxon>
        <taxon>Neoptera</taxon>
        <taxon>Endopterygota</taxon>
        <taxon>Lepidoptera</taxon>
        <taxon>Glossata</taxon>
        <taxon>Ditrysia</taxon>
        <taxon>Papilionoidea</taxon>
        <taxon>Nymphalidae</taxon>
        <taxon>Danainae</taxon>
        <taxon>Danaini</taxon>
        <taxon>Danaina</taxon>
        <taxon>Danaus</taxon>
        <taxon>Anosia</taxon>
    </lineage>
</organism>
<dbReference type="SMART" id="SM00192">
    <property type="entry name" value="LDLa"/>
    <property type="match status" value="1"/>
</dbReference>
<reference evidence="5" key="1">
    <citation type="submission" date="2021-09" db="EMBL/GenBank/DDBJ databases">
        <authorList>
            <person name="Martin H S."/>
        </authorList>
    </citation>
    <scope>NUCLEOTIDE SEQUENCE</scope>
</reference>